<dbReference type="Proteomes" id="UP000184130">
    <property type="component" value="Unassembled WGS sequence"/>
</dbReference>
<proteinExistence type="inferred from homology"/>
<dbReference type="InterPro" id="IPR036185">
    <property type="entry name" value="DNA_heli_DnaB-like_N_sf"/>
</dbReference>
<evidence type="ECO:0000259" key="14">
    <source>
        <dbReference type="PROSITE" id="PS51199"/>
    </source>
</evidence>
<evidence type="ECO:0000256" key="8">
    <source>
        <dbReference type="ARBA" id="ARBA00023125"/>
    </source>
</evidence>
<evidence type="ECO:0000256" key="11">
    <source>
        <dbReference type="ARBA" id="ARBA00048954"/>
    </source>
</evidence>
<keyword evidence="2 13" id="KW-0639">Primosome</keyword>
<evidence type="ECO:0000256" key="13">
    <source>
        <dbReference type="RuleBase" id="RU362085"/>
    </source>
</evidence>
<keyword evidence="8 13" id="KW-0238">DNA-binding</keyword>
<dbReference type="NCBIfam" id="TIGR00665">
    <property type="entry name" value="DnaB"/>
    <property type="match status" value="1"/>
</dbReference>
<dbReference type="SUPFAM" id="SSF52540">
    <property type="entry name" value="P-loop containing nucleoside triphosphate hydrolases"/>
    <property type="match status" value="1"/>
</dbReference>
<dbReference type="EC" id="5.6.2.3" evidence="12 13"/>
<evidence type="ECO:0000256" key="10">
    <source>
        <dbReference type="ARBA" id="ARBA00044932"/>
    </source>
</evidence>
<dbReference type="Pfam" id="PF03796">
    <property type="entry name" value="DnaB_C"/>
    <property type="match status" value="1"/>
</dbReference>
<gene>
    <name evidence="15" type="ORF">SAMN05216463_10958</name>
</gene>
<dbReference type="FunFam" id="1.10.860.10:FF:000001">
    <property type="entry name" value="Replicative DNA helicase"/>
    <property type="match status" value="1"/>
</dbReference>
<dbReference type="GO" id="GO:0005829">
    <property type="term" value="C:cytosol"/>
    <property type="evidence" value="ECO:0007669"/>
    <property type="project" value="TreeGrafter"/>
</dbReference>
<keyword evidence="3 13" id="KW-0235">DNA replication</keyword>
<comment type="similarity">
    <text evidence="1 13">Belongs to the helicase family. DnaB subfamily.</text>
</comment>
<sequence length="483" mass="54211">MTMANEMTNMKRAKSINSNMYARVQPQAVEMEQAVLGALMIDVNAFDLISNILTPESFYDPRNQQVFGVILKLFNSKEGRKPIDVLTVTDQLAKQGKLEEVGGPGYVAELSSGVATSANIEYHARVLAQKALARKLIKFANMVENRAFDETTDIDDLMQDAEEYLFRLSKENIKNDYKQIDPILKDAIHEVSAAAGNSDGITGIATGYEELDRLTSGWQNSDLIIIAGRPAMGKTALALCISRYIAIDQEIPLAFFSLEMSSTQLVKRIVSNVSEVEAAKLRNGQLAPYDWERIDNGISRILGKPFYLDDTPGLSIYDLRSKARRLVKDHHVKAIIIDYLQLMSASTTRYSTRQDEVALVSRSLKGLAKELNIPVIVLSQLNRGVENREGLEGKRPQLSDLRESGAIEQDADMVMFVHRPEYYHIYQDDKGRDLHGMAQLIIAKQRNGATGDVLLEFRAELTRFSSPDRERLIGMKQIEELEY</sequence>
<name>A0A1M6UGS3_XYLRU</name>
<reference evidence="15 16" key="1">
    <citation type="submission" date="2016-11" db="EMBL/GenBank/DDBJ databases">
        <authorList>
            <person name="Jaros S."/>
            <person name="Januszkiewicz K."/>
            <person name="Wedrychowicz H."/>
        </authorList>
    </citation>
    <scope>NUCLEOTIDE SEQUENCE [LARGE SCALE GENOMIC DNA]</scope>
    <source>
        <strain evidence="15 16">KHT3</strain>
    </source>
</reference>
<dbReference type="InterPro" id="IPR007693">
    <property type="entry name" value="DNA_helicase_DnaB-like_N"/>
</dbReference>
<dbReference type="SUPFAM" id="SSF48024">
    <property type="entry name" value="N-terminal domain of DnaB helicase"/>
    <property type="match status" value="1"/>
</dbReference>
<keyword evidence="4 13" id="KW-0547">Nucleotide-binding</keyword>
<dbReference type="InterPro" id="IPR007694">
    <property type="entry name" value="DNA_helicase_DnaB-like_C"/>
</dbReference>
<dbReference type="GO" id="GO:0006269">
    <property type="term" value="P:DNA replication, synthesis of primer"/>
    <property type="evidence" value="ECO:0007669"/>
    <property type="project" value="UniProtKB-UniRule"/>
</dbReference>
<dbReference type="Pfam" id="PF00772">
    <property type="entry name" value="DnaB"/>
    <property type="match status" value="1"/>
</dbReference>
<comment type="catalytic activity">
    <reaction evidence="11 13">
        <text>ATP + H2O = ADP + phosphate + H(+)</text>
        <dbReference type="Rhea" id="RHEA:13065"/>
        <dbReference type="ChEBI" id="CHEBI:15377"/>
        <dbReference type="ChEBI" id="CHEBI:15378"/>
        <dbReference type="ChEBI" id="CHEBI:30616"/>
        <dbReference type="ChEBI" id="CHEBI:43474"/>
        <dbReference type="ChEBI" id="CHEBI:456216"/>
        <dbReference type="EC" id="5.6.2.3"/>
    </reaction>
</comment>
<keyword evidence="6 13" id="KW-0347">Helicase</keyword>
<organism evidence="15 16">
    <name type="scientific">Xylanibacter ruminicola</name>
    <name type="common">Prevotella ruminicola</name>
    <dbReference type="NCBI Taxonomy" id="839"/>
    <lineage>
        <taxon>Bacteria</taxon>
        <taxon>Pseudomonadati</taxon>
        <taxon>Bacteroidota</taxon>
        <taxon>Bacteroidia</taxon>
        <taxon>Bacteroidales</taxon>
        <taxon>Prevotellaceae</taxon>
        <taxon>Xylanibacter</taxon>
    </lineage>
</organism>
<dbReference type="PANTHER" id="PTHR30153">
    <property type="entry name" value="REPLICATIVE DNA HELICASE DNAB"/>
    <property type="match status" value="1"/>
</dbReference>
<evidence type="ECO:0000256" key="1">
    <source>
        <dbReference type="ARBA" id="ARBA00008428"/>
    </source>
</evidence>
<dbReference type="InterPro" id="IPR007692">
    <property type="entry name" value="DNA_helicase_DnaB"/>
</dbReference>
<dbReference type="GO" id="GO:0016887">
    <property type="term" value="F:ATP hydrolysis activity"/>
    <property type="evidence" value="ECO:0007669"/>
    <property type="project" value="RHEA"/>
</dbReference>
<evidence type="ECO:0000256" key="3">
    <source>
        <dbReference type="ARBA" id="ARBA00022705"/>
    </source>
</evidence>
<evidence type="ECO:0000256" key="5">
    <source>
        <dbReference type="ARBA" id="ARBA00022801"/>
    </source>
</evidence>
<keyword evidence="5 13" id="KW-0378">Hydrolase</keyword>
<dbReference type="GO" id="GO:1990077">
    <property type="term" value="C:primosome complex"/>
    <property type="evidence" value="ECO:0007669"/>
    <property type="project" value="UniProtKB-UniRule"/>
</dbReference>
<feature type="domain" description="SF4 helicase" evidence="14">
    <location>
        <begin position="197"/>
        <end position="471"/>
    </location>
</feature>
<comment type="function">
    <text evidence="10 13">The main replicative DNA helicase, it participates in initiation and elongation during chromosome replication. Travels ahead of the DNA replisome, separating dsDNA into templates for DNA synthesis. A processive ATP-dependent 5'-3' DNA helicase it has DNA-dependent ATPase activity.</text>
</comment>
<dbReference type="GO" id="GO:0043139">
    <property type="term" value="F:5'-3' DNA helicase activity"/>
    <property type="evidence" value="ECO:0007669"/>
    <property type="project" value="UniProtKB-EC"/>
</dbReference>
<dbReference type="CDD" id="cd00984">
    <property type="entry name" value="DnaB_C"/>
    <property type="match status" value="1"/>
</dbReference>
<dbReference type="PANTHER" id="PTHR30153:SF2">
    <property type="entry name" value="REPLICATIVE DNA HELICASE"/>
    <property type="match status" value="1"/>
</dbReference>
<evidence type="ECO:0000256" key="6">
    <source>
        <dbReference type="ARBA" id="ARBA00022806"/>
    </source>
</evidence>
<dbReference type="EMBL" id="FRBD01000009">
    <property type="protein sequence ID" value="SHK68376.1"/>
    <property type="molecule type" value="Genomic_DNA"/>
</dbReference>
<dbReference type="InterPro" id="IPR027417">
    <property type="entry name" value="P-loop_NTPase"/>
</dbReference>
<evidence type="ECO:0000256" key="7">
    <source>
        <dbReference type="ARBA" id="ARBA00022840"/>
    </source>
</evidence>
<evidence type="ECO:0000256" key="2">
    <source>
        <dbReference type="ARBA" id="ARBA00022515"/>
    </source>
</evidence>
<keyword evidence="9" id="KW-0413">Isomerase</keyword>
<protein>
    <recommendedName>
        <fullName evidence="12 13">Replicative DNA helicase</fullName>
        <ecNumber evidence="12 13">5.6.2.3</ecNumber>
    </recommendedName>
</protein>
<dbReference type="GO" id="GO:0003677">
    <property type="term" value="F:DNA binding"/>
    <property type="evidence" value="ECO:0007669"/>
    <property type="project" value="UniProtKB-UniRule"/>
</dbReference>
<dbReference type="InterPro" id="IPR016136">
    <property type="entry name" value="DNA_helicase_N/primase_C"/>
</dbReference>
<evidence type="ECO:0000256" key="9">
    <source>
        <dbReference type="ARBA" id="ARBA00023235"/>
    </source>
</evidence>
<evidence type="ECO:0000313" key="15">
    <source>
        <dbReference type="EMBL" id="SHK68376.1"/>
    </source>
</evidence>
<keyword evidence="7 13" id="KW-0067">ATP-binding</keyword>
<evidence type="ECO:0000313" key="16">
    <source>
        <dbReference type="Proteomes" id="UP000184130"/>
    </source>
</evidence>
<accession>A0A1M6UGS3</accession>
<dbReference type="Gene3D" id="3.40.50.300">
    <property type="entry name" value="P-loop containing nucleotide triphosphate hydrolases"/>
    <property type="match status" value="1"/>
</dbReference>
<dbReference type="PROSITE" id="PS51199">
    <property type="entry name" value="SF4_HELICASE"/>
    <property type="match status" value="1"/>
</dbReference>
<evidence type="ECO:0000256" key="12">
    <source>
        <dbReference type="NCBIfam" id="TIGR00665"/>
    </source>
</evidence>
<evidence type="ECO:0000256" key="4">
    <source>
        <dbReference type="ARBA" id="ARBA00022741"/>
    </source>
</evidence>
<dbReference type="AlphaFoldDB" id="A0A1M6UGS3"/>
<dbReference type="GO" id="GO:0005524">
    <property type="term" value="F:ATP binding"/>
    <property type="evidence" value="ECO:0007669"/>
    <property type="project" value="UniProtKB-UniRule"/>
</dbReference>
<dbReference type="Gene3D" id="1.10.860.10">
    <property type="entry name" value="DNAb Helicase, Chain A"/>
    <property type="match status" value="1"/>
</dbReference>